<evidence type="ECO:0000259" key="2">
    <source>
        <dbReference type="Pfam" id="PF26616"/>
    </source>
</evidence>
<organism evidence="3 4">
    <name type="scientific">Hyaloscypha hepaticicola</name>
    <dbReference type="NCBI Taxonomy" id="2082293"/>
    <lineage>
        <taxon>Eukaryota</taxon>
        <taxon>Fungi</taxon>
        <taxon>Dikarya</taxon>
        <taxon>Ascomycota</taxon>
        <taxon>Pezizomycotina</taxon>
        <taxon>Leotiomycetes</taxon>
        <taxon>Helotiales</taxon>
        <taxon>Hyaloscyphaceae</taxon>
        <taxon>Hyaloscypha</taxon>
    </lineage>
</organism>
<feature type="domain" description="CorA-like transporter" evidence="2">
    <location>
        <begin position="3"/>
        <end position="175"/>
    </location>
</feature>
<evidence type="ECO:0000256" key="1">
    <source>
        <dbReference type="SAM" id="Phobius"/>
    </source>
</evidence>
<proteinExistence type="predicted"/>
<dbReference type="InterPro" id="IPR058257">
    <property type="entry name" value="CorA-like_dom"/>
</dbReference>
<reference evidence="3 4" key="1">
    <citation type="submission" date="2016-05" db="EMBL/GenBank/DDBJ databases">
        <title>A degradative enzymes factory behind the ericoid mycorrhizal symbiosis.</title>
        <authorList>
            <consortium name="DOE Joint Genome Institute"/>
            <person name="Martino E."/>
            <person name="Morin E."/>
            <person name="Grelet G."/>
            <person name="Kuo A."/>
            <person name="Kohler A."/>
            <person name="Daghino S."/>
            <person name="Barry K."/>
            <person name="Choi C."/>
            <person name="Cichocki N."/>
            <person name="Clum A."/>
            <person name="Copeland A."/>
            <person name="Hainaut M."/>
            <person name="Haridas S."/>
            <person name="Labutti K."/>
            <person name="Lindquist E."/>
            <person name="Lipzen A."/>
            <person name="Khouja H.-R."/>
            <person name="Murat C."/>
            <person name="Ohm R."/>
            <person name="Olson A."/>
            <person name="Spatafora J."/>
            <person name="Veneault-Fourrey C."/>
            <person name="Henrissat B."/>
            <person name="Grigoriev I."/>
            <person name="Martin F."/>
            <person name="Perotto S."/>
        </authorList>
    </citation>
    <scope>NUCLEOTIDE SEQUENCE [LARGE SCALE GENOMIC DNA]</scope>
    <source>
        <strain evidence="3 4">UAMH 7357</strain>
    </source>
</reference>
<gene>
    <name evidence="3" type="ORF">NA56DRAFT_173426</name>
</gene>
<evidence type="ECO:0000313" key="3">
    <source>
        <dbReference type="EMBL" id="PMD20720.1"/>
    </source>
</evidence>
<feature type="transmembrane region" description="Helical" evidence="1">
    <location>
        <begin position="372"/>
        <end position="397"/>
    </location>
</feature>
<dbReference type="STRING" id="1745343.A0A2J6Q364"/>
<evidence type="ECO:0000313" key="4">
    <source>
        <dbReference type="Proteomes" id="UP000235672"/>
    </source>
</evidence>
<dbReference type="AlphaFoldDB" id="A0A2J6Q364"/>
<protein>
    <recommendedName>
        <fullName evidence="2">CorA-like transporter domain-containing protein</fullName>
    </recommendedName>
</protein>
<dbReference type="Proteomes" id="UP000235672">
    <property type="component" value="Unassembled WGS sequence"/>
</dbReference>
<dbReference type="Pfam" id="PF26616">
    <property type="entry name" value="CorA-like"/>
    <property type="match status" value="1"/>
</dbReference>
<keyword evidence="1" id="KW-1133">Transmembrane helix</keyword>
<dbReference type="OrthoDB" id="5396681at2759"/>
<accession>A0A2J6Q364</accession>
<feature type="transmembrane region" description="Helical" evidence="1">
    <location>
        <begin position="329"/>
        <end position="352"/>
    </location>
</feature>
<keyword evidence="1" id="KW-0472">Membrane</keyword>
<sequence>MSFLLLRQKDTWNRIQITLGGLEALISSFKVFPEFWAFVKGFGLKFEPEDEYVIDHKSLFHYKVRSSLEALEMCYEVRYFDKNHRPNTKAIWSERHVAIYHRLDIATLTSVWIIIQSSSGMRSGLAKLLSSVNTTKISLLHHLNLHLYFLLELADNWREYINFLEVQLNEMDEKALHCKVVRKGRFDYTVAFSDTQNLELIRRKLIKACFILNSNVDVGRSISDDFIKLSKWTPKADLHDISDSIQQYISSLQKYERIVNALLDRCAGTRKLLFQVLAYRNDESTIQTNLAIKNNGEQLRVMAEQSMETNESMTHLTTDIHTDSKFVKVLTFIAVLYTPASLVATIFSSNLVQSVRVGGPEQPTKIILSQDFWKFILFSVCLMIATLLLAIGWRFGWRRFSPFLRRRLNCAGSEL</sequence>
<name>A0A2J6Q364_9HELO</name>
<keyword evidence="4" id="KW-1185">Reference proteome</keyword>
<dbReference type="EMBL" id="KZ613484">
    <property type="protein sequence ID" value="PMD20720.1"/>
    <property type="molecule type" value="Genomic_DNA"/>
</dbReference>
<keyword evidence="1" id="KW-0812">Transmembrane</keyword>